<gene>
    <name evidence="2" type="ORF">CALVIDRAFT_567867</name>
</gene>
<keyword evidence="3" id="KW-1185">Reference proteome</keyword>
<dbReference type="OrthoDB" id="10615598at2759"/>
<name>A0A167HP73_CALVF</name>
<proteinExistence type="predicted"/>
<protein>
    <submittedName>
        <fullName evidence="2">Uncharacterized protein</fullName>
    </submittedName>
</protein>
<evidence type="ECO:0000256" key="1">
    <source>
        <dbReference type="SAM" id="MobiDB-lite"/>
    </source>
</evidence>
<sequence>MPESEVPSSVVQAENKSKADRLRSLIAISKEEKQWKMYVRSKGDFARKFIKQYVNEDITRYKLLTVRMKKLMERKWLRDMEERQEEEDRKKNRAIQDQVSNRMQKAHEHKSSATTGPIKDAITLDDDTDNLDSSEDEATPNTSQPLFADTAFPSEDYGIRGETSAKMVDLMGRVRMSNGEVMKDSQGYHQIWKESRVRLRDEWKKAAQKVLPSADWVDAVPQKGDLDAWEFKDTWCAQCMFYYHEDSVNGVPPKKRTQCGGTVFWADDGYVECVACRDMGVQCGYTDAFVQALDKVYHDKNNVDTNVRQNPKVSSAISSTKNTKQRQHFKTDINPITKQRRKFERGVVPFTMLHEANTMKRDINKIASSHKEIDMETVLDTLSFLRGKSKDVLNEIRKATEKKAQS</sequence>
<dbReference type="AlphaFoldDB" id="A0A167HP73"/>
<accession>A0A167HP73</accession>
<reference evidence="2 3" key="1">
    <citation type="journal article" date="2016" name="Mol. Biol. Evol.">
        <title>Comparative Genomics of Early-Diverging Mushroom-Forming Fungi Provides Insights into the Origins of Lignocellulose Decay Capabilities.</title>
        <authorList>
            <person name="Nagy L.G."/>
            <person name="Riley R."/>
            <person name="Tritt A."/>
            <person name="Adam C."/>
            <person name="Daum C."/>
            <person name="Floudas D."/>
            <person name="Sun H."/>
            <person name="Yadav J.S."/>
            <person name="Pangilinan J."/>
            <person name="Larsson K.H."/>
            <person name="Matsuura K."/>
            <person name="Barry K."/>
            <person name="Labutti K."/>
            <person name="Kuo R."/>
            <person name="Ohm R.A."/>
            <person name="Bhattacharya S.S."/>
            <person name="Shirouzu T."/>
            <person name="Yoshinaga Y."/>
            <person name="Martin F.M."/>
            <person name="Grigoriev I.V."/>
            <person name="Hibbett D.S."/>
        </authorList>
    </citation>
    <scope>NUCLEOTIDE SEQUENCE [LARGE SCALE GENOMIC DNA]</scope>
    <source>
        <strain evidence="2 3">TUFC12733</strain>
    </source>
</reference>
<evidence type="ECO:0000313" key="3">
    <source>
        <dbReference type="Proteomes" id="UP000076738"/>
    </source>
</evidence>
<organism evidence="2 3">
    <name type="scientific">Calocera viscosa (strain TUFC12733)</name>
    <dbReference type="NCBI Taxonomy" id="1330018"/>
    <lineage>
        <taxon>Eukaryota</taxon>
        <taxon>Fungi</taxon>
        <taxon>Dikarya</taxon>
        <taxon>Basidiomycota</taxon>
        <taxon>Agaricomycotina</taxon>
        <taxon>Dacrymycetes</taxon>
        <taxon>Dacrymycetales</taxon>
        <taxon>Dacrymycetaceae</taxon>
        <taxon>Calocera</taxon>
    </lineage>
</organism>
<evidence type="ECO:0000313" key="2">
    <source>
        <dbReference type="EMBL" id="KZO91838.1"/>
    </source>
</evidence>
<feature type="region of interest" description="Disordered" evidence="1">
    <location>
        <begin position="80"/>
        <end position="151"/>
    </location>
</feature>
<dbReference type="Proteomes" id="UP000076738">
    <property type="component" value="Unassembled WGS sequence"/>
</dbReference>
<feature type="compositionally biased region" description="Acidic residues" evidence="1">
    <location>
        <begin position="123"/>
        <end position="138"/>
    </location>
</feature>
<dbReference type="EMBL" id="KV417317">
    <property type="protein sequence ID" value="KZO91838.1"/>
    <property type="molecule type" value="Genomic_DNA"/>
</dbReference>
<feature type="compositionally biased region" description="Basic and acidic residues" evidence="1">
    <location>
        <begin position="80"/>
        <end position="90"/>
    </location>
</feature>